<evidence type="ECO:0000259" key="4">
    <source>
        <dbReference type="PROSITE" id="PS52035"/>
    </source>
</evidence>
<dbReference type="PANTHER" id="PTHR11705:SF140">
    <property type="entry name" value="FI02848P-RELATED"/>
    <property type="match status" value="1"/>
</dbReference>
<dbReference type="Gene3D" id="3.40.630.10">
    <property type="entry name" value="Zn peptidases"/>
    <property type="match status" value="1"/>
</dbReference>
<organism evidence="5 6">
    <name type="scientific">Operophtera brumata</name>
    <name type="common">Winter moth</name>
    <name type="synonym">Phalaena brumata</name>
    <dbReference type="NCBI Taxonomy" id="104452"/>
    <lineage>
        <taxon>Eukaryota</taxon>
        <taxon>Metazoa</taxon>
        <taxon>Ecdysozoa</taxon>
        <taxon>Arthropoda</taxon>
        <taxon>Hexapoda</taxon>
        <taxon>Insecta</taxon>
        <taxon>Pterygota</taxon>
        <taxon>Neoptera</taxon>
        <taxon>Endopterygota</taxon>
        <taxon>Lepidoptera</taxon>
        <taxon>Glossata</taxon>
        <taxon>Ditrysia</taxon>
        <taxon>Geometroidea</taxon>
        <taxon>Geometridae</taxon>
        <taxon>Larentiinae</taxon>
        <taxon>Operophtera</taxon>
    </lineage>
</organism>
<dbReference type="InterPro" id="IPR000834">
    <property type="entry name" value="Peptidase_M14"/>
</dbReference>
<accession>A0A0L7KT43</accession>
<evidence type="ECO:0000256" key="1">
    <source>
        <dbReference type="ARBA" id="ARBA00001947"/>
    </source>
</evidence>
<dbReference type="Proteomes" id="UP000037510">
    <property type="component" value="Unassembled WGS sequence"/>
</dbReference>
<reference evidence="5 6" key="1">
    <citation type="journal article" date="2015" name="Genome Biol. Evol.">
        <title>The genome of winter moth (Operophtera brumata) provides a genomic perspective on sexual dimorphism and phenology.</title>
        <authorList>
            <person name="Derks M.F."/>
            <person name="Smit S."/>
            <person name="Salis L."/>
            <person name="Schijlen E."/>
            <person name="Bossers A."/>
            <person name="Mateman C."/>
            <person name="Pijl A.S."/>
            <person name="de Ridder D."/>
            <person name="Groenen M.A."/>
            <person name="Visser M.E."/>
            <person name="Megens H.J."/>
        </authorList>
    </citation>
    <scope>NUCLEOTIDE SEQUENCE [LARGE SCALE GENOMIC DNA]</scope>
    <source>
        <strain evidence="5">WM2013NL</strain>
        <tissue evidence="5">Head and thorax</tissue>
    </source>
</reference>
<evidence type="ECO:0000313" key="6">
    <source>
        <dbReference type="Proteomes" id="UP000037510"/>
    </source>
</evidence>
<evidence type="ECO:0000256" key="2">
    <source>
        <dbReference type="ARBA" id="ARBA00005988"/>
    </source>
</evidence>
<dbReference type="PANTHER" id="PTHR11705">
    <property type="entry name" value="PROTEASE FAMILY M14 CARBOXYPEPTIDASE A,B"/>
    <property type="match status" value="1"/>
</dbReference>
<dbReference type="AlphaFoldDB" id="A0A0L7KT43"/>
<name>A0A0L7KT43_OPEBR</name>
<evidence type="ECO:0000256" key="3">
    <source>
        <dbReference type="PROSITE-ProRule" id="PRU01379"/>
    </source>
</evidence>
<dbReference type="Pfam" id="PF00246">
    <property type="entry name" value="Peptidase_M14"/>
    <property type="match status" value="1"/>
</dbReference>
<comment type="similarity">
    <text evidence="2 3">Belongs to the peptidase M14 family.</text>
</comment>
<feature type="non-terminal residue" evidence="5">
    <location>
        <position position="1"/>
    </location>
</feature>
<dbReference type="GO" id="GO:0008270">
    <property type="term" value="F:zinc ion binding"/>
    <property type="evidence" value="ECO:0007669"/>
    <property type="project" value="InterPro"/>
</dbReference>
<dbReference type="SMART" id="SM00631">
    <property type="entry name" value="Zn_pept"/>
    <property type="match status" value="1"/>
</dbReference>
<comment type="caution">
    <text evidence="3">Lacks conserved residue(s) required for the propagation of feature annotation.</text>
</comment>
<protein>
    <recommendedName>
        <fullName evidence="4">Peptidase M14 domain-containing protein</fullName>
    </recommendedName>
</protein>
<dbReference type="STRING" id="104452.A0A0L7KT43"/>
<dbReference type="GO" id="GO:0006508">
    <property type="term" value="P:proteolysis"/>
    <property type="evidence" value="ECO:0007669"/>
    <property type="project" value="InterPro"/>
</dbReference>
<evidence type="ECO:0000313" key="5">
    <source>
        <dbReference type="EMBL" id="KOB66184.1"/>
    </source>
</evidence>
<dbReference type="PROSITE" id="PS52035">
    <property type="entry name" value="PEPTIDASE_M14"/>
    <property type="match status" value="1"/>
</dbReference>
<gene>
    <name evidence="5" type="ORF">OBRU01_21615</name>
</gene>
<feature type="domain" description="Peptidase M14" evidence="4">
    <location>
        <begin position="1"/>
        <end position="258"/>
    </location>
</feature>
<comment type="caution">
    <text evidence="5">The sequence shown here is derived from an EMBL/GenBank/DDBJ whole genome shotgun (WGS) entry which is preliminary data.</text>
</comment>
<proteinExistence type="inferred from homology"/>
<dbReference type="SUPFAM" id="SSF53187">
    <property type="entry name" value="Zn-dependent exopeptidases"/>
    <property type="match status" value="1"/>
</dbReference>
<comment type="cofactor">
    <cofactor evidence="1">
        <name>Zn(2+)</name>
        <dbReference type="ChEBI" id="CHEBI:29105"/>
    </cofactor>
</comment>
<dbReference type="EMBL" id="JTDY01006223">
    <property type="protein sequence ID" value="KOB66184.1"/>
    <property type="molecule type" value="Genomic_DNA"/>
</dbReference>
<dbReference type="GO" id="GO:0004181">
    <property type="term" value="F:metallocarboxypeptidase activity"/>
    <property type="evidence" value="ECO:0007669"/>
    <property type="project" value="InterPro"/>
</dbReference>
<sequence>PEDSNDRPTIIIEAGQEAGTPPVRLALYVIEQLLSCSENIEMIEKARWVILPSTNPDGQEFSRYRSSEYSSWKKNCKSSFDNMTVGVDITRNFNTQWNSCPKVENGFSNIYPGPAADSEEETVFINSVIEKYKEHAKVYLSIKRDGHHIGYPFAFNEIDPKNKEQLKHVAAEVAAKVNQRSSIHVFTNDSIYAIQGDAQCGHSVDAAFHAGIPLAFEMRVFIGSATRIMTKYQTLPQGFETTLRNGYFNGIKELFNAVTNEKKYGKIIK</sequence>
<keyword evidence="6" id="KW-1185">Reference proteome</keyword>
<dbReference type="GO" id="GO:0005615">
    <property type="term" value="C:extracellular space"/>
    <property type="evidence" value="ECO:0007669"/>
    <property type="project" value="TreeGrafter"/>
</dbReference>